<dbReference type="AlphaFoldDB" id="A0A285RRB6"/>
<dbReference type="RefSeq" id="WP_097075687.1">
    <property type="nucleotide sequence ID" value="NZ_OBMR01000003.1"/>
</dbReference>
<evidence type="ECO:0000256" key="1">
    <source>
        <dbReference type="ARBA" id="ARBA00010641"/>
    </source>
</evidence>
<dbReference type="SUPFAM" id="SSF88659">
    <property type="entry name" value="Sigma3 and sigma4 domains of RNA polymerase sigma factors"/>
    <property type="match status" value="1"/>
</dbReference>
<evidence type="ECO:0000256" key="3">
    <source>
        <dbReference type="ARBA" id="ARBA00023082"/>
    </source>
</evidence>
<evidence type="ECO:0000313" key="7">
    <source>
        <dbReference type="EMBL" id="SOB96259.1"/>
    </source>
</evidence>
<dbReference type="EMBL" id="OBMR01000003">
    <property type="protein sequence ID" value="SOB96259.1"/>
    <property type="molecule type" value="Genomic_DNA"/>
</dbReference>
<evidence type="ECO:0000256" key="4">
    <source>
        <dbReference type="ARBA" id="ARBA00023125"/>
    </source>
</evidence>
<dbReference type="InterPro" id="IPR013324">
    <property type="entry name" value="RNA_pol_sigma_r3/r4-like"/>
</dbReference>
<feature type="domain" description="RNA polymerase sigma factor 70 region 4 type 2" evidence="6">
    <location>
        <begin position="123"/>
        <end position="175"/>
    </location>
</feature>
<dbReference type="InterPro" id="IPR014284">
    <property type="entry name" value="RNA_pol_sigma-70_dom"/>
</dbReference>
<proteinExistence type="inferred from homology"/>
<dbReference type="NCBIfam" id="TIGR02937">
    <property type="entry name" value="sigma70-ECF"/>
    <property type="match status" value="1"/>
</dbReference>
<dbReference type="GO" id="GO:0003677">
    <property type="term" value="F:DNA binding"/>
    <property type="evidence" value="ECO:0007669"/>
    <property type="project" value="UniProtKB-KW"/>
</dbReference>
<evidence type="ECO:0000259" key="6">
    <source>
        <dbReference type="Pfam" id="PF08281"/>
    </source>
</evidence>
<dbReference type="InterPro" id="IPR036388">
    <property type="entry name" value="WH-like_DNA-bd_sf"/>
</dbReference>
<sequence>MKDEEIIELYFKRNERAIEETDIKYGNYCETIAGNILWNNQDIEECLDDTYMKMWNRIPPTRPRILRAFIGKIVREIALNMYKASKTSKRGGGVVSQLLDELEECLPDNTTVEHVILENELAEIIRDFVRELNERDAYIFTSRYFYAQDISDIAIKFGMTKHNVTVILSRLRKKLQLRLAKEGYLAS</sequence>
<dbReference type="Proteomes" id="UP000219563">
    <property type="component" value="Unassembled WGS sequence"/>
</dbReference>
<dbReference type="Pfam" id="PF08281">
    <property type="entry name" value="Sigma70_r4_2"/>
    <property type="match status" value="1"/>
</dbReference>
<evidence type="ECO:0000313" key="8">
    <source>
        <dbReference type="Proteomes" id="UP000219563"/>
    </source>
</evidence>
<accession>A0A285RRB6</accession>
<dbReference type="PANTHER" id="PTHR43133:SF8">
    <property type="entry name" value="RNA POLYMERASE SIGMA FACTOR HI_1459-RELATED"/>
    <property type="match status" value="1"/>
</dbReference>
<reference evidence="7 8" key="1">
    <citation type="submission" date="2017-08" db="EMBL/GenBank/DDBJ databases">
        <authorList>
            <person name="de Groot N.N."/>
        </authorList>
    </citation>
    <scope>NUCLEOTIDE SEQUENCE [LARGE SCALE GENOMIC DNA]</scope>
    <source>
        <strain evidence="7 8">DSM 9787</strain>
    </source>
</reference>
<dbReference type="Gene3D" id="1.10.1740.10">
    <property type="match status" value="1"/>
</dbReference>
<name>A0A285RRB6_9FIRM</name>
<dbReference type="Gene3D" id="1.10.10.10">
    <property type="entry name" value="Winged helix-like DNA-binding domain superfamily/Winged helix DNA-binding domain"/>
    <property type="match status" value="1"/>
</dbReference>
<comment type="similarity">
    <text evidence="1">Belongs to the sigma-70 factor family. ECF subfamily.</text>
</comment>
<keyword evidence="2" id="KW-0805">Transcription regulation</keyword>
<dbReference type="InterPro" id="IPR013249">
    <property type="entry name" value="RNA_pol_sigma70_r4_t2"/>
</dbReference>
<dbReference type="InterPro" id="IPR039425">
    <property type="entry name" value="RNA_pol_sigma-70-like"/>
</dbReference>
<keyword evidence="3" id="KW-0731">Sigma factor</keyword>
<gene>
    <name evidence="7" type="ORF">SAMN02910411_1021</name>
</gene>
<keyword evidence="5" id="KW-0804">Transcription</keyword>
<dbReference type="PANTHER" id="PTHR43133">
    <property type="entry name" value="RNA POLYMERASE ECF-TYPE SIGMA FACTO"/>
    <property type="match status" value="1"/>
</dbReference>
<evidence type="ECO:0000256" key="2">
    <source>
        <dbReference type="ARBA" id="ARBA00023015"/>
    </source>
</evidence>
<protein>
    <submittedName>
        <fullName evidence="7">RNA polymerase sigma-70 factor, ECF subfamily</fullName>
    </submittedName>
</protein>
<dbReference type="GO" id="GO:0016987">
    <property type="term" value="F:sigma factor activity"/>
    <property type="evidence" value="ECO:0007669"/>
    <property type="project" value="UniProtKB-KW"/>
</dbReference>
<organism evidence="7 8">
    <name type="scientific">Pseudobutyrivibrio ruminis DSM 9787</name>
    <dbReference type="NCBI Taxonomy" id="1123011"/>
    <lineage>
        <taxon>Bacteria</taxon>
        <taxon>Bacillati</taxon>
        <taxon>Bacillota</taxon>
        <taxon>Clostridia</taxon>
        <taxon>Lachnospirales</taxon>
        <taxon>Lachnospiraceae</taxon>
        <taxon>Pseudobutyrivibrio</taxon>
    </lineage>
</organism>
<dbReference type="InterPro" id="IPR013325">
    <property type="entry name" value="RNA_pol_sigma_r2"/>
</dbReference>
<dbReference type="GO" id="GO:0006352">
    <property type="term" value="P:DNA-templated transcription initiation"/>
    <property type="evidence" value="ECO:0007669"/>
    <property type="project" value="InterPro"/>
</dbReference>
<dbReference type="SUPFAM" id="SSF88946">
    <property type="entry name" value="Sigma2 domain of RNA polymerase sigma factors"/>
    <property type="match status" value="1"/>
</dbReference>
<evidence type="ECO:0000256" key="5">
    <source>
        <dbReference type="ARBA" id="ARBA00023163"/>
    </source>
</evidence>
<keyword evidence="4" id="KW-0238">DNA-binding</keyword>